<name>A0A518C100_9BACT</name>
<reference evidence="1 2" key="1">
    <citation type="submission" date="2019-02" db="EMBL/GenBank/DDBJ databases">
        <title>Deep-cultivation of Planctomycetes and their phenomic and genomic characterization uncovers novel biology.</title>
        <authorList>
            <person name="Wiegand S."/>
            <person name="Jogler M."/>
            <person name="Boedeker C."/>
            <person name="Pinto D."/>
            <person name="Vollmers J."/>
            <person name="Rivas-Marin E."/>
            <person name="Kohn T."/>
            <person name="Peeters S.H."/>
            <person name="Heuer A."/>
            <person name="Rast P."/>
            <person name="Oberbeckmann S."/>
            <person name="Bunk B."/>
            <person name="Jeske O."/>
            <person name="Meyerdierks A."/>
            <person name="Storesund J.E."/>
            <person name="Kallscheuer N."/>
            <person name="Luecker S."/>
            <person name="Lage O.M."/>
            <person name="Pohl T."/>
            <person name="Merkel B.J."/>
            <person name="Hornburger P."/>
            <person name="Mueller R.-W."/>
            <person name="Bruemmer F."/>
            <person name="Labrenz M."/>
            <person name="Spormann A.M."/>
            <person name="Op den Camp H."/>
            <person name="Overmann J."/>
            <person name="Amann R."/>
            <person name="Jetten M.S.M."/>
            <person name="Mascher T."/>
            <person name="Medema M.H."/>
            <person name="Devos D.P."/>
            <person name="Kaster A.-K."/>
            <person name="Ovreas L."/>
            <person name="Rohde M."/>
            <person name="Galperin M.Y."/>
            <person name="Jogler C."/>
        </authorList>
    </citation>
    <scope>NUCLEOTIDE SEQUENCE [LARGE SCALE GENOMIC DNA]</scope>
    <source>
        <strain evidence="1 2">Pan265</strain>
    </source>
</reference>
<dbReference type="KEGG" id="mcad:Pan265_27830"/>
<sequence>MLRDWIGCRWLVATAGVGMTLTLGGCMMGDKLHLDLEAPRGSTVTYRGDTDPMPASLAVPRPGKVGAKAYRKELEFEFILGGEPIEAEGVLETYGYEEHDVDRLSKNFLKIQPSHIRDIERGSAIVLNGTSASGQHIYQLTVGQSR</sequence>
<dbReference type="EMBL" id="CP036280">
    <property type="protein sequence ID" value="QDU72907.1"/>
    <property type="molecule type" value="Genomic_DNA"/>
</dbReference>
<dbReference type="PROSITE" id="PS51257">
    <property type="entry name" value="PROKAR_LIPOPROTEIN"/>
    <property type="match status" value="1"/>
</dbReference>
<evidence type="ECO:0000313" key="1">
    <source>
        <dbReference type="EMBL" id="QDU72907.1"/>
    </source>
</evidence>
<protein>
    <recommendedName>
        <fullName evidence="3">Lipoprotein</fullName>
    </recommendedName>
</protein>
<organism evidence="1 2">
    <name type="scientific">Mucisphaera calidilacus</name>
    <dbReference type="NCBI Taxonomy" id="2527982"/>
    <lineage>
        <taxon>Bacteria</taxon>
        <taxon>Pseudomonadati</taxon>
        <taxon>Planctomycetota</taxon>
        <taxon>Phycisphaerae</taxon>
        <taxon>Phycisphaerales</taxon>
        <taxon>Phycisphaeraceae</taxon>
        <taxon>Mucisphaera</taxon>
    </lineage>
</organism>
<gene>
    <name evidence="1" type="ORF">Pan265_27830</name>
</gene>
<dbReference type="AlphaFoldDB" id="A0A518C100"/>
<keyword evidence="2" id="KW-1185">Reference proteome</keyword>
<evidence type="ECO:0000313" key="2">
    <source>
        <dbReference type="Proteomes" id="UP000320386"/>
    </source>
</evidence>
<proteinExistence type="predicted"/>
<evidence type="ECO:0008006" key="3">
    <source>
        <dbReference type="Google" id="ProtNLM"/>
    </source>
</evidence>
<dbReference type="Proteomes" id="UP000320386">
    <property type="component" value="Chromosome"/>
</dbReference>
<accession>A0A518C100</accession>